<gene>
    <name evidence="4" type="ORF">PYX00_007095</name>
</gene>
<protein>
    <recommendedName>
        <fullName evidence="5">Transmembrane protein 5</fullName>
    </recommendedName>
</protein>
<keyword evidence="1" id="KW-0812">Transmembrane</keyword>
<dbReference type="InterPro" id="IPR057539">
    <property type="entry name" value="RXYLT1_N"/>
</dbReference>
<evidence type="ECO:0000313" key="4">
    <source>
        <dbReference type="EMBL" id="KAL0269312.1"/>
    </source>
</evidence>
<sequence length="427" mass="49821">MRLSPKILMRIITVPSVAILLLIFYIIYMKFDEPLSKTLVEKIAVTSHIRRRADMGVNLFKNVGEPFDDIYSVNSVVRSIIRKRAKSIKWIKHDIEIWGKASIADYLWYHILGGNATTYSNGLLKHGEIIMQNLHIRFRSGPGIIPSTVPNTVKYLILVLNGRDEQKRKFARSWLDHLVHFKYLRKVALIILGDEKCDNDWILPYVKSRGGIINLVFIVYDSPLVDNKEFFQWPLGVATYRGFPHFRSDRINVEVARQYMCSFRGTVYTNTSREVLHRILQNSNKCFSETRNTWAPTETYESMGRYLKTLTESDLTLNPVGFNTECYRIYEAFSLGSVPVVENVLTPGQCDSKSKNSPLRLLKEHNAPMILIKDWNDLNDLLEKESKLDLQVKVERRRRVVTWYENFKLQMKNRLLGTIRKTFFMKE</sequence>
<dbReference type="InterPro" id="IPR057538">
    <property type="entry name" value="RXYLT1_C"/>
</dbReference>
<organism evidence="4">
    <name type="scientific">Menopon gallinae</name>
    <name type="common">poultry shaft louse</name>
    <dbReference type="NCBI Taxonomy" id="328185"/>
    <lineage>
        <taxon>Eukaryota</taxon>
        <taxon>Metazoa</taxon>
        <taxon>Ecdysozoa</taxon>
        <taxon>Arthropoda</taxon>
        <taxon>Hexapoda</taxon>
        <taxon>Insecta</taxon>
        <taxon>Pterygota</taxon>
        <taxon>Neoptera</taxon>
        <taxon>Paraneoptera</taxon>
        <taxon>Psocodea</taxon>
        <taxon>Troctomorpha</taxon>
        <taxon>Phthiraptera</taxon>
        <taxon>Amblycera</taxon>
        <taxon>Menoponidae</taxon>
        <taxon>Menopon</taxon>
    </lineage>
</organism>
<dbReference type="PANTHER" id="PTHR15576">
    <property type="entry name" value="RIBITOL-5-PHOSPHATE XYLOSYLTRANSFERASE 1"/>
    <property type="match status" value="1"/>
</dbReference>
<dbReference type="InterPro" id="IPR055286">
    <property type="entry name" value="RXYLT1-like"/>
</dbReference>
<dbReference type="Pfam" id="PF24785">
    <property type="entry name" value="RXYLT1_C"/>
    <property type="match status" value="1"/>
</dbReference>
<feature type="transmembrane region" description="Helical" evidence="1">
    <location>
        <begin position="7"/>
        <end position="28"/>
    </location>
</feature>
<dbReference type="AlphaFoldDB" id="A0AAW2HHP8"/>
<proteinExistence type="predicted"/>
<dbReference type="GO" id="GO:0035269">
    <property type="term" value="P:protein O-linked glycosylation via mannose"/>
    <property type="evidence" value="ECO:0007669"/>
    <property type="project" value="InterPro"/>
</dbReference>
<comment type="caution">
    <text evidence="4">The sequence shown here is derived from an EMBL/GenBank/DDBJ whole genome shotgun (WGS) entry which is preliminary data.</text>
</comment>
<dbReference type="GO" id="GO:0005794">
    <property type="term" value="C:Golgi apparatus"/>
    <property type="evidence" value="ECO:0007669"/>
    <property type="project" value="TreeGrafter"/>
</dbReference>
<keyword evidence="1" id="KW-1133">Transmembrane helix</keyword>
<dbReference type="Pfam" id="PF24786">
    <property type="entry name" value="RXYLT1_N"/>
    <property type="match status" value="1"/>
</dbReference>
<dbReference type="EMBL" id="JARGDH010000004">
    <property type="protein sequence ID" value="KAL0269312.1"/>
    <property type="molecule type" value="Genomic_DNA"/>
</dbReference>
<keyword evidence="1" id="KW-0472">Membrane</keyword>
<feature type="domain" description="RXYLT1 N-terminal" evidence="3">
    <location>
        <begin position="95"/>
        <end position="234"/>
    </location>
</feature>
<reference evidence="4" key="1">
    <citation type="journal article" date="2024" name="Gigascience">
        <title>Chromosome-level genome of the poultry shaft louse Menopon gallinae provides insight into the host-switching and adaptive evolution of parasitic lice.</title>
        <authorList>
            <person name="Xu Y."/>
            <person name="Ma L."/>
            <person name="Liu S."/>
            <person name="Liang Y."/>
            <person name="Liu Q."/>
            <person name="He Z."/>
            <person name="Tian L."/>
            <person name="Duan Y."/>
            <person name="Cai W."/>
            <person name="Li H."/>
            <person name="Song F."/>
        </authorList>
    </citation>
    <scope>NUCLEOTIDE SEQUENCE</scope>
    <source>
        <strain evidence="4">Cailab_2023a</strain>
    </source>
</reference>
<evidence type="ECO:0000256" key="1">
    <source>
        <dbReference type="SAM" id="Phobius"/>
    </source>
</evidence>
<feature type="domain" description="RXYLT1 C-terminal" evidence="2">
    <location>
        <begin position="240"/>
        <end position="424"/>
    </location>
</feature>
<name>A0AAW2HHP8_9NEOP</name>
<dbReference type="GO" id="GO:0120053">
    <property type="term" value="F:ribitol beta-1,4-xylosyltransferase activity"/>
    <property type="evidence" value="ECO:0007669"/>
    <property type="project" value="InterPro"/>
</dbReference>
<evidence type="ECO:0000259" key="3">
    <source>
        <dbReference type="Pfam" id="PF24786"/>
    </source>
</evidence>
<evidence type="ECO:0000259" key="2">
    <source>
        <dbReference type="Pfam" id="PF24785"/>
    </source>
</evidence>
<dbReference type="PANTHER" id="PTHR15576:SF1">
    <property type="entry name" value="RIBITOL-5-PHOSPHATE XYLOSYLTRANSFERASE 1"/>
    <property type="match status" value="1"/>
</dbReference>
<accession>A0AAW2HHP8</accession>
<evidence type="ECO:0008006" key="5">
    <source>
        <dbReference type="Google" id="ProtNLM"/>
    </source>
</evidence>